<dbReference type="UniPathway" id="UPA00392"/>
<feature type="binding site" evidence="5">
    <location>
        <begin position="221"/>
        <end position="222"/>
    </location>
    <ligand>
        <name>substrate</name>
    </ligand>
</feature>
<organism evidence="7 8">
    <name type="scientific">Dyella japonica A8</name>
    <dbReference type="NCBI Taxonomy" id="1217721"/>
    <lineage>
        <taxon>Bacteria</taxon>
        <taxon>Pseudomonadati</taxon>
        <taxon>Pseudomonadota</taxon>
        <taxon>Gammaproteobacteria</taxon>
        <taxon>Lysobacterales</taxon>
        <taxon>Rhodanobacteraceae</taxon>
        <taxon>Dyella</taxon>
    </lineage>
</organism>
<comment type="catalytic activity">
    <reaction evidence="5">
        <text>7-aminomethyl-7-carbaguanine + 2 NADP(+) = 7-cyano-7-carbaguanine + 2 NADPH + 3 H(+)</text>
        <dbReference type="Rhea" id="RHEA:13409"/>
        <dbReference type="ChEBI" id="CHEBI:15378"/>
        <dbReference type="ChEBI" id="CHEBI:45075"/>
        <dbReference type="ChEBI" id="CHEBI:57783"/>
        <dbReference type="ChEBI" id="CHEBI:58349"/>
        <dbReference type="ChEBI" id="CHEBI:58703"/>
        <dbReference type="EC" id="1.7.1.13"/>
    </reaction>
</comment>
<feature type="binding site" evidence="5">
    <location>
        <begin position="250"/>
        <end position="251"/>
    </location>
    <ligand>
        <name>NADPH</name>
        <dbReference type="ChEBI" id="CHEBI:57783"/>
    </ligand>
</feature>
<dbReference type="PATRIC" id="fig|1217721.7.peg.348"/>
<feature type="binding site" evidence="5">
    <location>
        <begin position="81"/>
        <end position="83"/>
    </location>
    <ligand>
        <name>substrate</name>
    </ligand>
</feature>
<dbReference type="SUPFAM" id="SSF55620">
    <property type="entry name" value="Tetrahydrobiopterin biosynthesis enzymes-like"/>
    <property type="match status" value="1"/>
</dbReference>
<dbReference type="AlphaFoldDB" id="A0A075JWY0"/>
<feature type="binding site" evidence="5">
    <location>
        <begin position="83"/>
        <end position="84"/>
    </location>
    <ligand>
        <name>NADPH</name>
        <dbReference type="ChEBI" id="CHEBI:57783"/>
    </ligand>
</feature>
<dbReference type="EMBL" id="CP008884">
    <property type="protein sequence ID" value="AIF46055.1"/>
    <property type="molecule type" value="Genomic_DNA"/>
</dbReference>
<name>A0A075JWY0_9GAMM</name>
<gene>
    <name evidence="5" type="primary">queF</name>
    <name evidence="7" type="ORF">HY57_01635</name>
</gene>
<comment type="subcellular location">
    <subcellularLocation>
        <location evidence="5">Cytoplasm</location>
    </subcellularLocation>
</comment>
<evidence type="ECO:0000313" key="7">
    <source>
        <dbReference type="EMBL" id="AIF46055.1"/>
    </source>
</evidence>
<dbReference type="GO" id="GO:0008616">
    <property type="term" value="P:tRNA queuosine(34) biosynthetic process"/>
    <property type="evidence" value="ECO:0007669"/>
    <property type="project" value="UniProtKB-UniRule"/>
</dbReference>
<sequence>MSTPEHSPLGKTTAYADRYDPSLLFPIPRQAKRDEIGVAAPLPFHGEDVWNAYELSWLDARGKPVVALAEFRVPATSPNIIESKSFKLYLNGFSQERMADRGALVATLARDLSAAAGAPVDVLLSDPQAQGHAVIDLDGTLVDELPVDIDDYGPPRADYLAVDDAKPVVEQTLVSNLLRSNCPVTGQPDWGSVQIRYRGAPIDPAGLLRYLVSFRNHNEFHEQCVERIFVDVMQRCRPEQLSVYARYTRRGGLDINPYRSTGLERPGNPRGARQ</sequence>
<dbReference type="Gene3D" id="3.30.1130.10">
    <property type="match status" value="2"/>
</dbReference>
<dbReference type="PANTHER" id="PTHR34354">
    <property type="entry name" value="NADPH-DEPENDENT 7-CYANO-7-DEAZAGUANINE REDUCTASE"/>
    <property type="match status" value="1"/>
</dbReference>
<dbReference type="RefSeq" id="WP_019466053.1">
    <property type="nucleotide sequence ID" value="NZ_ALOY01000168.1"/>
</dbReference>
<comment type="similarity">
    <text evidence="5">Belongs to the GTP cyclohydrolase I family. QueF type 2 subfamily.</text>
</comment>
<dbReference type="InterPro" id="IPR050084">
    <property type="entry name" value="NADPH_dep_7-cyano-7-deazaG_red"/>
</dbReference>
<accession>A0A075JWY0</accession>
<feature type="active site" description="Thioimide intermediate" evidence="5">
    <location>
        <position position="182"/>
    </location>
</feature>
<protein>
    <recommendedName>
        <fullName evidence="5">NADPH-dependent 7-cyano-7-deazaguanine reductase</fullName>
        <ecNumber evidence="5">1.7.1.13</ecNumber>
    </recommendedName>
    <alternativeName>
        <fullName evidence="5">7-cyano-7-carbaguanine reductase</fullName>
    </alternativeName>
    <alternativeName>
        <fullName evidence="5">NADPH-dependent nitrile oxidoreductase</fullName>
    </alternativeName>
    <alternativeName>
        <fullName evidence="5">PreQ(0) reductase</fullName>
    </alternativeName>
</protein>
<dbReference type="InterPro" id="IPR029500">
    <property type="entry name" value="QueF"/>
</dbReference>
<reference evidence="7 8" key="1">
    <citation type="submission" date="2014-07" db="EMBL/GenBank/DDBJ databases">
        <title>Complete Genome Sequence of Dyella japonica Strain A8 Isolated from Malaysian Tropical Soil.</title>
        <authorList>
            <person name="Hui R.K.H."/>
            <person name="Chen J.-W."/>
            <person name="Chan K.-G."/>
            <person name="Leung F.C.C."/>
        </authorList>
    </citation>
    <scope>NUCLEOTIDE SEQUENCE [LARGE SCALE GENOMIC DNA]</scope>
    <source>
        <strain evidence="7 8">A8</strain>
    </source>
</reference>
<dbReference type="OrthoDB" id="9789995at2"/>
<keyword evidence="3 5" id="KW-0521">NADP</keyword>
<dbReference type="PIRSF" id="PIRSF004750">
    <property type="entry name" value="Nitrile_oxidored_YqcD_prd"/>
    <property type="match status" value="1"/>
</dbReference>
<evidence type="ECO:0000256" key="3">
    <source>
        <dbReference type="ARBA" id="ARBA00022857"/>
    </source>
</evidence>
<keyword evidence="1 5" id="KW-0963">Cytoplasm</keyword>
<dbReference type="GO" id="GO:0005737">
    <property type="term" value="C:cytoplasm"/>
    <property type="evidence" value="ECO:0007669"/>
    <property type="project" value="UniProtKB-SubCell"/>
</dbReference>
<dbReference type="EC" id="1.7.1.13" evidence="5"/>
<feature type="active site" description="Proton donor" evidence="5">
    <location>
        <position position="189"/>
    </location>
</feature>
<dbReference type="InterPro" id="IPR043133">
    <property type="entry name" value="GTP-CH-I_C/QueF"/>
</dbReference>
<comment type="function">
    <text evidence="5">Catalyzes the NADPH-dependent reduction of 7-cyano-7-deazaguanine (preQ0) to 7-aminomethyl-7-deazaguanine (preQ1).</text>
</comment>
<keyword evidence="4 5" id="KW-0560">Oxidoreductase</keyword>
<proteinExistence type="inferred from homology"/>
<dbReference type="Proteomes" id="UP000027987">
    <property type="component" value="Chromosome"/>
</dbReference>
<evidence type="ECO:0000313" key="8">
    <source>
        <dbReference type="Proteomes" id="UP000027987"/>
    </source>
</evidence>
<dbReference type="GO" id="GO:0033739">
    <property type="term" value="F:preQ1 synthase activity"/>
    <property type="evidence" value="ECO:0007669"/>
    <property type="project" value="UniProtKB-UniRule"/>
</dbReference>
<evidence type="ECO:0000256" key="1">
    <source>
        <dbReference type="ARBA" id="ARBA00022490"/>
    </source>
</evidence>
<evidence type="ECO:0000256" key="5">
    <source>
        <dbReference type="HAMAP-Rule" id="MF_00817"/>
    </source>
</evidence>
<keyword evidence="2 5" id="KW-0671">Queuosine biosynthesis</keyword>
<comment type="subunit">
    <text evidence="5">Homodimer.</text>
</comment>
<evidence type="ECO:0000256" key="2">
    <source>
        <dbReference type="ARBA" id="ARBA00022785"/>
    </source>
</evidence>
<dbReference type="HOGENOM" id="CLU_054738_0_0_6"/>
<feature type="domain" description="NADPH-dependent 7-cyano-7-deazaguanine reductase N-terminal" evidence="6">
    <location>
        <begin position="15"/>
        <end position="123"/>
    </location>
</feature>
<dbReference type="KEGG" id="dja:HY57_01635"/>
<comment type="pathway">
    <text evidence="5">tRNA modification; tRNA-queuosine biosynthesis.</text>
</comment>
<evidence type="ECO:0000256" key="4">
    <source>
        <dbReference type="ARBA" id="ARBA00023002"/>
    </source>
</evidence>
<keyword evidence="8" id="KW-1185">Reference proteome</keyword>
<dbReference type="Pfam" id="PF14819">
    <property type="entry name" value="QueF_N"/>
    <property type="match status" value="1"/>
</dbReference>
<dbReference type="Pfam" id="PF14489">
    <property type="entry name" value="QueF"/>
    <property type="match status" value="1"/>
</dbReference>
<dbReference type="PANTHER" id="PTHR34354:SF1">
    <property type="entry name" value="NADPH-DEPENDENT 7-CYANO-7-DEAZAGUANINE REDUCTASE"/>
    <property type="match status" value="1"/>
</dbReference>
<dbReference type="NCBIfam" id="TIGR03138">
    <property type="entry name" value="QueF"/>
    <property type="match status" value="1"/>
</dbReference>
<dbReference type="HAMAP" id="MF_00817">
    <property type="entry name" value="QueF_type2"/>
    <property type="match status" value="1"/>
</dbReference>
<evidence type="ECO:0000259" key="6">
    <source>
        <dbReference type="Pfam" id="PF14819"/>
    </source>
</evidence>
<dbReference type="InterPro" id="IPR029139">
    <property type="entry name" value="QueF_N"/>
</dbReference>
<dbReference type="InterPro" id="IPR016428">
    <property type="entry name" value="QueF_type2"/>
</dbReference>
<dbReference type="STRING" id="1217721.HY57_01635"/>